<feature type="domain" description="Arginyl tRNA synthetase N-terminal" evidence="14">
    <location>
        <begin position="3"/>
        <end position="90"/>
    </location>
</feature>
<keyword evidence="9 11" id="KW-0030">Aminoacyl-tRNA synthetase</keyword>
<keyword evidence="7 11" id="KW-0067">ATP-binding</keyword>
<name>A0A7V4DXX1_DICTH</name>
<dbReference type="NCBIfam" id="TIGR00456">
    <property type="entry name" value="argS"/>
    <property type="match status" value="1"/>
</dbReference>
<dbReference type="AlphaFoldDB" id="A0A7V4DXX1"/>
<dbReference type="EC" id="6.1.1.19" evidence="11"/>
<evidence type="ECO:0000256" key="5">
    <source>
        <dbReference type="ARBA" id="ARBA00022598"/>
    </source>
</evidence>
<evidence type="ECO:0000256" key="12">
    <source>
        <dbReference type="RuleBase" id="RU363038"/>
    </source>
</evidence>
<comment type="subunit">
    <text evidence="3 11">Monomer.</text>
</comment>
<dbReference type="InterPro" id="IPR036695">
    <property type="entry name" value="Arg-tRNA-synth_N_sf"/>
</dbReference>
<comment type="caution">
    <text evidence="11">Lacks conserved residue(s) required for the propagation of feature annotation.</text>
</comment>
<proteinExistence type="inferred from homology"/>
<evidence type="ECO:0000256" key="11">
    <source>
        <dbReference type="HAMAP-Rule" id="MF_00123"/>
    </source>
</evidence>
<feature type="domain" description="DALR anticodon binding" evidence="13">
    <location>
        <begin position="430"/>
        <end position="550"/>
    </location>
</feature>
<organism evidence="15">
    <name type="scientific">Dictyoglomus thermophilum</name>
    <dbReference type="NCBI Taxonomy" id="14"/>
    <lineage>
        <taxon>Bacteria</taxon>
        <taxon>Pseudomonadati</taxon>
        <taxon>Dictyoglomota</taxon>
        <taxon>Dictyoglomia</taxon>
        <taxon>Dictyoglomales</taxon>
        <taxon>Dictyoglomaceae</taxon>
        <taxon>Dictyoglomus</taxon>
    </lineage>
</organism>
<evidence type="ECO:0000256" key="8">
    <source>
        <dbReference type="ARBA" id="ARBA00022917"/>
    </source>
</evidence>
<dbReference type="CDD" id="cd07956">
    <property type="entry name" value="Anticodon_Ia_Arg"/>
    <property type="match status" value="1"/>
</dbReference>
<dbReference type="InterPro" id="IPR005148">
    <property type="entry name" value="Arg-tRNA-synth_N"/>
</dbReference>
<dbReference type="RefSeq" id="WP_012548088.1">
    <property type="nucleotide sequence ID" value="NZ_VTFL01000004.1"/>
</dbReference>
<dbReference type="Pfam" id="PF00750">
    <property type="entry name" value="tRNA-synt_1d"/>
    <property type="match status" value="1"/>
</dbReference>
<dbReference type="HAMAP" id="MF_00123">
    <property type="entry name" value="Arg_tRNA_synth"/>
    <property type="match status" value="1"/>
</dbReference>
<dbReference type="PRINTS" id="PR01038">
    <property type="entry name" value="TRNASYNTHARG"/>
</dbReference>
<evidence type="ECO:0000256" key="4">
    <source>
        <dbReference type="ARBA" id="ARBA00022490"/>
    </source>
</evidence>
<reference evidence="15" key="1">
    <citation type="journal article" date="2020" name="mSystems">
        <title>Genome- and Community-Level Interaction Insights into Carbon Utilization and Element Cycling Functions of Hydrothermarchaeota in Hydrothermal Sediment.</title>
        <authorList>
            <person name="Zhou Z."/>
            <person name="Liu Y."/>
            <person name="Xu W."/>
            <person name="Pan J."/>
            <person name="Luo Z.H."/>
            <person name="Li M."/>
        </authorList>
    </citation>
    <scope>NUCLEOTIDE SEQUENCE [LARGE SCALE GENOMIC DNA]</scope>
    <source>
        <strain evidence="15">SpSt-70</strain>
    </source>
</reference>
<dbReference type="SUPFAM" id="SSF55190">
    <property type="entry name" value="Arginyl-tRNA synthetase (ArgRS), N-terminal 'additional' domain"/>
    <property type="match status" value="1"/>
</dbReference>
<dbReference type="SMART" id="SM01016">
    <property type="entry name" value="Arg_tRNA_synt_N"/>
    <property type="match status" value="1"/>
</dbReference>
<evidence type="ECO:0000256" key="1">
    <source>
        <dbReference type="ARBA" id="ARBA00004496"/>
    </source>
</evidence>
<dbReference type="FunFam" id="3.40.50.620:FF:000062">
    <property type="entry name" value="Arginine--tRNA ligase"/>
    <property type="match status" value="1"/>
</dbReference>
<dbReference type="FunFam" id="3.30.1360.70:FF:000031">
    <property type="match status" value="1"/>
</dbReference>
<dbReference type="PANTHER" id="PTHR11956">
    <property type="entry name" value="ARGINYL-TRNA SYNTHETASE"/>
    <property type="match status" value="1"/>
</dbReference>
<evidence type="ECO:0000256" key="10">
    <source>
        <dbReference type="ARBA" id="ARBA00049339"/>
    </source>
</evidence>
<evidence type="ECO:0000256" key="3">
    <source>
        <dbReference type="ARBA" id="ARBA00011245"/>
    </source>
</evidence>
<dbReference type="EMBL" id="DTDV01000007">
    <property type="protein sequence ID" value="HGK23403.1"/>
    <property type="molecule type" value="Genomic_DNA"/>
</dbReference>
<keyword evidence="6 11" id="KW-0547">Nucleotide-binding</keyword>
<accession>A0A7V4DXX1</accession>
<evidence type="ECO:0000256" key="9">
    <source>
        <dbReference type="ARBA" id="ARBA00023146"/>
    </source>
</evidence>
<dbReference type="SUPFAM" id="SSF47323">
    <property type="entry name" value="Anticodon-binding domain of a subclass of class I aminoacyl-tRNA synthetases"/>
    <property type="match status" value="1"/>
</dbReference>
<dbReference type="InterPro" id="IPR014729">
    <property type="entry name" value="Rossmann-like_a/b/a_fold"/>
</dbReference>
<sequence length="550" mass="63596">MRKHIYELIKNAINVLKEKENFTTDEIEIIIETPKQKEYGDYATAVALQIAQKNKKPPRIVAEKILENLEKSPFIRKAEIAGPGFINFFLNDEALWETLRLIRKDLDSFVSIPPKKKKIQLEFGSINPTGPMHIAHARGVTIGDSLANLFRRIGWNVEKEFYINDAGNQIDLLGESLYARYMQLLGYDHPVPDEGYHGNYLIELAKELLNQKDQIEKMNETEKKKFFKEYALSKMLEDIKTTLLDFGVEYDVWFSERTLHENGKVKEVLDILVKNGYAYEKDGAIWFLSTKFGDEKDRVLVKSDGKPTYFLADIAYHLNKIQRGFDWIIDVWGADHHSHVTRLKGAIQALGYPKDILEIILVQMVRLMKGNEEIKMSKRTGDFVTLKEVQEEVGKDPIRFFFLLRSPESQLDFDIELAKKQSVENPVYYVQYAHARCCSILKNAEAKGYNLADLDQANLSLLKEEKEKDLILNLLRYPEKLDDITRTLEIHQLPFYLLNLSTLFHGYYDSHKVITEDRDLTLARLVLIDCIRIIIKDALSILGVSAPEKM</sequence>
<comment type="subcellular location">
    <subcellularLocation>
        <location evidence="1 11">Cytoplasm</location>
    </subcellularLocation>
</comment>
<evidence type="ECO:0000313" key="15">
    <source>
        <dbReference type="EMBL" id="HGK23403.1"/>
    </source>
</evidence>
<evidence type="ECO:0000256" key="2">
    <source>
        <dbReference type="ARBA" id="ARBA00005594"/>
    </source>
</evidence>
<dbReference type="Pfam" id="PF03485">
    <property type="entry name" value="Arg_tRNA_synt_N"/>
    <property type="match status" value="1"/>
</dbReference>
<dbReference type="GO" id="GO:0005737">
    <property type="term" value="C:cytoplasm"/>
    <property type="evidence" value="ECO:0007669"/>
    <property type="project" value="UniProtKB-SubCell"/>
</dbReference>
<dbReference type="Pfam" id="PF05746">
    <property type="entry name" value="DALR_1"/>
    <property type="match status" value="1"/>
</dbReference>
<evidence type="ECO:0000256" key="7">
    <source>
        <dbReference type="ARBA" id="ARBA00022840"/>
    </source>
</evidence>
<dbReference type="OMA" id="NKPLHLG"/>
<dbReference type="Gene3D" id="3.40.50.620">
    <property type="entry name" value="HUPs"/>
    <property type="match status" value="1"/>
</dbReference>
<dbReference type="InterPro" id="IPR009080">
    <property type="entry name" value="tRNAsynth_Ia_anticodon-bd"/>
</dbReference>
<evidence type="ECO:0000256" key="6">
    <source>
        <dbReference type="ARBA" id="ARBA00022741"/>
    </source>
</evidence>
<dbReference type="GO" id="GO:0006420">
    <property type="term" value="P:arginyl-tRNA aminoacylation"/>
    <property type="evidence" value="ECO:0007669"/>
    <property type="project" value="UniProtKB-UniRule"/>
</dbReference>
<dbReference type="SUPFAM" id="SSF52374">
    <property type="entry name" value="Nucleotidylyl transferase"/>
    <property type="match status" value="1"/>
</dbReference>
<dbReference type="CDD" id="cd00671">
    <property type="entry name" value="ArgRS_core"/>
    <property type="match status" value="1"/>
</dbReference>
<gene>
    <name evidence="11" type="primary">argS</name>
    <name evidence="15" type="ORF">ENU78_02965</name>
</gene>
<dbReference type="GO" id="GO:0005524">
    <property type="term" value="F:ATP binding"/>
    <property type="evidence" value="ECO:0007669"/>
    <property type="project" value="UniProtKB-UniRule"/>
</dbReference>
<protein>
    <recommendedName>
        <fullName evidence="11">Arginine--tRNA ligase</fullName>
        <ecNumber evidence="11">6.1.1.19</ecNumber>
    </recommendedName>
    <alternativeName>
        <fullName evidence="11">Arginyl-tRNA synthetase</fullName>
        <shortName evidence="11">ArgRS</shortName>
    </alternativeName>
</protein>
<evidence type="ECO:0000259" key="14">
    <source>
        <dbReference type="SMART" id="SM01016"/>
    </source>
</evidence>
<dbReference type="PANTHER" id="PTHR11956:SF5">
    <property type="entry name" value="ARGININE--TRNA LIGASE, CYTOPLASMIC"/>
    <property type="match status" value="1"/>
</dbReference>
<dbReference type="GO" id="GO:0004814">
    <property type="term" value="F:arginine-tRNA ligase activity"/>
    <property type="evidence" value="ECO:0007669"/>
    <property type="project" value="UniProtKB-UniRule"/>
</dbReference>
<dbReference type="InterPro" id="IPR008909">
    <property type="entry name" value="DALR_anticod-bd"/>
</dbReference>
<dbReference type="Gene3D" id="1.10.730.10">
    <property type="entry name" value="Isoleucyl-tRNA Synthetase, Domain 1"/>
    <property type="match status" value="1"/>
</dbReference>
<evidence type="ECO:0000259" key="13">
    <source>
        <dbReference type="SMART" id="SM00836"/>
    </source>
</evidence>
<comment type="caution">
    <text evidence="15">The sequence shown here is derived from an EMBL/GenBank/DDBJ whole genome shotgun (WGS) entry which is preliminary data.</text>
</comment>
<dbReference type="InterPro" id="IPR001278">
    <property type="entry name" value="Arg-tRNA-ligase"/>
</dbReference>
<keyword evidence="5 11" id="KW-0436">Ligase</keyword>
<comment type="catalytic activity">
    <reaction evidence="10 11">
        <text>tRNA(Arg) + L-arginine + ATP = L-arginyl-tRNA(Arg) + AMP + diphosphate</text>
        <dbReference type="Rhea" id="RHEA:20301"/>
        <dbReference type="Rhea" id="RHEA-COMP:9658"/>
        <dbReference type="Rhea" id="RHEA-COMP:9673"/>
        <dbReference type="ChEBI" id="CHEBI:30616"/>
        <dbReference type="ChEBI" id="CHEBI:32682"/>
        <dbReference type="ChEBI" id="CHEBI:33019"/>
        <dbReference type="ChEBI" id="CHEBI:78442"/>
        <dbReference type="ChEBI" id="CHEBI:78513"/>
        <dbReference type="ChEBI" id="CHEBI:456215"/>
        <dbReference type="EC" id="6.1.1.19"/>
    </reaction>
</comment>
<keyword evidence="4 11" id="KW-0963">Cytoplasm</keyword>
<dbReference type="FunFam" id="1.10.730.10:FF:000008">
    <property type="entry name" value="Arginine--tRNA ligase"/>
    <property type="match status" value="1"/>
</dbReference>
<comment type="similarity">
    <text evidence="2 11 12">Belongs to the class-I aminoacyl-tRNA synthetase family.</text>
</comment>
<dbReference type="InterPro" id="IPR035684">
    <property type="entry name" value="ArgRS_core"/>
</dbReference>
<dbReference type="SMART" id="SM00836">
    <property type="entry name" value="DALR_1"/>
    <property type="match status" value="1"/>
</dbReference>
<dbReference type="Gene3D" id="3.30.1360.70">
    <property type="entry name" value="Arginyl tRNA synthetase N-terminal domain"/>
    <property type="match status" value="1"/>
</dbReference>
<keyword evidence="8 11" id="KW-0648">Protein biosynthesis</keyword>